<dbReference type="AlphaFoldDB" id="A0A1A6HDH2"/>
<gene>
    <name evidence="10" type="ORF">A6R68_17577</name>
</gene>
<organism evidence="10 11">
    <name type="scientific">Neotoma lepida</name>
    <name type="common">Desert woodrat</name>
    <dbReference type="NCBI Taxonomy" id="56216"/>
    <lineage>
        <taxon>Eukaryota</taxon>
        <taxon>Metazoa</taxon>
        <taxon>Chordata</taxon>
        <taxon>Craniata</taxon>
        <taxon>Vertebrata</taxon>
        <taxon>Euteleostomi</taxon>
        <taxon>Mammalia</taxon>
        <taxon>Eutheria</taxon>
        <taxon>Euarchontoglires</taxon>
        <taxon>Glires</taxon>
        <taxon>Rodentia</taxon>
        <taxon>Myomorpha</taxon>
        <taxon>Muroidea</taxon>
        <taxon>Cricetidae</taxon>
        <taxon>Neotominae</taxon>
        <taxon>Neotoma</taxon>
    </lineage>
</organism>
<comment type="caution">
    <text evidence="10">The sequence shown here is derived from an EMBL/GenBank/DDBJ whole genome shotgun (WGS) entry which is preliminary data.</text>
</comment>
<evidence type="ECO:0000256" key="3">
    <source>
        <dbReference type="ARBA" id="ARBA00022729"/>
    </source>
</evidence>
<dbReference type="STRING" id="56216.A0A1A6HDH2"/>
<feature type="signal peptide" evidence="8">
    <location>
        <begin position="1"/>
        <end position="33"/>
    </location>
</feature>
<keyword evidence="5 7" id="KW-0472">Membrane</keyword>
<name>A0A1A6HDH2_NEOLE</name>
<keyword evidence="11" id="KW-1185">Reference proteome</keyword>
<keyword evidence="2 7" id="KW-0812">Transmembrane</keyword>
<dbReference type="EMBL" id="LZPO01035108">
    <property type="protein sequence ID" value="OBS75970.1"/>
    <property type="molecule type" value="Genomic_DNA"/>
</dbReference>
<dbReference type="OrthoDB" id="10035766at2759"/>
<dbReference type="GO" id="GO:0005886">
    <property type="term" value="C:plasma membrane"/>
    <property type="evidence" value="ECO:0007669"/>
    <property type="project" value="TreeGrafter"/>
</dbReference>
<feature type="transmembrane region" description="Helical" evidence="7">
    <location>
        <begin position="129"/>
        <end position="151"/>
    </location>
</feature>
<evidence type="ECO:0000256" key="4">
    <source>
        <dbReference type="ARBA" id="ARBA00022989"/>
    </source>
</evidence>
<dbReference type="Gene3D" id="3.40.50.410">
    <property type="entry name" value="von Willebrand factor, type A domain"/>
    <property type="match status" value="1"/>
</dbReference>
<evidence type="ECO:0000256" key="6">
    <source>
        <dbReference type="SAM" id="MobiDB-lite"/>
    </source>
</evidence>
<keyword evidence="4 7" id="KW-1133">Transmembrane helix</keyword>
<dbReference type="GO" id="GO:0004888">
    <property type="term" value="F:transmembrane signaling receptor activity"/>
    <property type="evidence" value="ECO:0007669"/>
    <property type="project" value="TreeGrafter"/>
</dbReference>
<dbReference type="PANTHER" id="PTHR16059:SF13">
    <property type="entry name" value="ANTHRAX TOXIN RECEPTOR 2"/>
    <property type="match status" value="1"/>
</dbReference>
<evidence type="ECO:0000256" key="1">
    <source>
        <dbReference type="ARBA" id="ARBA00004167"/>
    </source>
</evidence>
<reference evidence="10 11" key="1">
    <citation type="submission" date="2016-06" db="EMBL/GenBank/DDBJ databases">
        <title>The Draft Genome Sequence and Annotation of the Desert Woodrat Neotoma lepida.</title>
        <authorList>
            <person name="Campbell M."/>
            <person name="Oakeson K.F."/>
            <person name="Yandell M."/>
            <person name="Halpert J.R."/>
            <person name="Dearing D."/>
        </authorList>
    </citation>
    <scope>NUCLEOTIDE SEQUENCE [LARGE SCALE GENOMIC DNA]</scope>
    <source>
        <strain evidence="10">417</strain>
        <tissue evidence="10">Liver</tissue>
    </source>
</reference>
<evidence type="ECO:0000313" key="10">
    <source>
        <dbReference type="EMBL" id="OBS75970.1"/>
    </source>
</evidence>
<evidence type="ECO:0000256" key="5">
    <source>
        <dbReference type="ARBA" id="ARBA00023136"/>
    </source>
</evidence>
<evidence type="ECO:0000313" key="11">
    <source>
        <dbReference type="Proteomes" id="UP000092124"/>
    </source>
</evidence>
<feature type="region of interest" description="Disordered" evidence="6">
    <location>
        <begin position="188"/>
        <end position="212"/>
    </location>
</feature>
<evidence type="ECO:0000256" key="8">
    <source>
        <dbReference type="SAM" id="SignalP"/>
    </source>
</evidence>
<evidence type="ECO:0000256" key="2">
    <source>
        <dbReference type="ARBA" id="ARBA00022692"/>
    </source>
</evidence>
<feature type="chain" id="PRO_5008346290" description="Anthrax toxin receptor C-terminal domain-containing protein" evidence="8">
    <location>
        <begin position="34"/>
        <end position="212"/>
    </location>
</feature>
<protein>
    <recommendedName>
        <fullName evidence="9">Anthrax toxin receptor C-terminal domain-containing protein</fullName>
    </recommendedName>
</protein>
<sequence length="212" mass="23673">MVAGRSRTRSPASWLLPGLWLLAVGGPGSLLHAQEQPSCKKAFDLYFVLDKSGSVANNWIEIYNFVHQLTERFVRYKIGRGLEDLKAVKPVGETYIHEGLKLAKKSRSLGASVYCVGVLDFEQAQSNGIAAIIAILVLLLLLGIALMWWFWPLCCKVVRWGDKGSTEEGARLEKAKNAVVMIPEEEIPIPSRPPRPKPTYQAPQTKWYTPIK</sequence>
<dbReference type="Pfam" id="PF05586">
    <property type="entry name" value="Ant_C"/>
    <property type="match status" value="1"/>
</dbReference>
<dbReference type="Proteomes" id="UP000092124">
    <property type="component" value="Unassembled WGS sequence"/>
</dbReference>
<evidence type="ECO:0000256" key="7">
    <source>
        <dbReference type="SAM" id="Phobius"/>
    </source>
</evidence>
<dbReference type="GO" id="GO:0009986">
    <property type="term" value="C:cell surface"/>
    <property type="evidence" value="ECO:0007669"/>
    <property type="project" value="TreeGrafter"/>
</dbReference>
<dbReference type="InterPro" id="IPR008399">
    <property type="entry name" value="Anthrax_toxin_rcpt_C"/>
</dbReference>
<feature type="domain" description="Anthrax toxin receptor C-terminal" evidence="9">
    <location>
        <begin position="158"/>
        <end position="212"/>
    </location>
</feature>
<keyword evidence="3 8" id="KW-0732">Signal</keyword>
<dbReference type="PANTHER" id="PTHR16059">
    <property type="entry name" value="ANTHRAX TOXIN RECEPTOR"/>
    <property type="match status" value="1"/>
</dbReference>
<dbReference type="SUPFAM" id="SSF53300">
    <property type="entry name" value="vWA-like"/>
    <property type="match status" value="1"/>
</dbReference>
<feature type="non-terminal residue" evidence="10">
    <location>
        <position position="212"/>
    </location>
</feature>
<comment type="subcellular location">
    <subcellularLocation>
        <location evidence="1">Membrane</location>
        <topology evidence="1">Single-pass membrane protein</topology>
    </subcellularLocation>
</comment>
<evidence type="ECO:0000259" key="9">
    <source>
        <dbReference type="Pfam" id="PF05586"/>
    </source>
</evidence>
<dbReference type="InterPro" id="IPR036465">
    <property type="entry name" value="vWFA_dom_sf"/>
</dbReference>
<feature type="compositionally biased region" description="Polar residues" evidence="6">
    <location>
        <begin position="201"/>
        <end position="212"/>
    </location>
</feature>
<accession>A0A1A6HDH2</accession>
<proteinExistence type="predicted"/>